<reference evidence="2 3" key="1">
    <citation type="submission" date="2019-10" db="EMBL/GenBank/DDBJ databases">
        <title>Evaluation of single-gene subtyping targets for Pseudomonas.</title>
        <authorList>
            <person name="Reichler S.J."/>
            <person name="Orsi R.H."/>
            <person name="Wiedmann M."/>
            <person name="Martin N.H."/>
            <person name="Murphy S.I."/>
        </authorList>
    </citation>
    <scope>NUCLEOTIDE SEQUENCE</scope>
    <source>
        <strain evidence="1 3">FSL R10-0802</strain>
        <strain evidence="2">FSL R10-2339</strain>
    </source>
</reference>
<accession>A0A6A7YPI7</accession>
<proteinExistence type="predicted"/>
<dbReference type="AlphaFoldDB" id="A0A6A7YPI7"/>
<dbReference type="RefSeq" id="WP_153386044.1">
    <property type="nucleotide sequence ID" value="NZ_WIWC01000002.1"/>
</dbReference>
<name>A0A6A7YPI7_9PSED</name>
<dbReference type="EMBL" id="WIWP01000002">
    <property type="protein sequence ID" value="MQT24711.1"/>
    <property type="molecule type" value="Genomic_DNA"/>
</dbReference>
<evidence type="ECO:0000313" key="1">
    <source>
        <dbReference type="EMBL" id="MQT24711.1"/>
    </source>
</evidence>
<evidence type="ECO:0000313" key="3">
    <source>
        <dbReference type="Proteomes" id="UP000713985"/>
    </source>
</evidence>
<keyword evidence="3" id="KW-1185">Reference proteome</keyword>
<sequence length="361" mass="40274">MDWPPVLRELHLYGGGRVLNGMDQKADLRPSMISGKSASFKIKSFGSFYGDIKRLGLQVVGCDFFHTEEQANSFVPPEWRSINPVASLGWLCTDQGHAWSFIANAAFLQNSGLFYDMASRISHQIRACEWRLRQLSEAYSDQLSGRLLSKSFKANERFLDGYTSLCYLALQSFLVDACTLRDYLSEFYYEATIRKNDSSVPKITALSGLLKTWRSQPPQDKAGKELRASSLSGSWLYELGAYRDLVVHVAPLANAGKTLLAFTKTIEFQGELLPAVQLPIPLKPAEVKSSRATGQYFDDPDLNFARSLNFVKDMESSRDALEYAHISMQQLGALCSSISDISPFAPEVPIIKPLNLKITKG</sequence>
<dbReference type="EMBL" id="WIWC01000002">
    <property type="protein sequence ID" value="MQT78892.1"/>
    <property type="molecule type" value="Genomic_DNA"/>
</dbReference>
<comment type="caution">
    <text evidence="2">The sequence shown here is derived from an EMBL/GenBank/DDBJ whole genome shotgun (WGS) entry which is preliminary data.</text>
</comment>
<organism evidence="2">
    <name type="scientific">Pseudomonas helleri</name>
    <dbReference type="NCBI Taxonomy" id="1608996"/>
    <lineage>
        <taxon>Bacteria</taxon>
        <taxon>Pseudomonadati</taxon>
        <taxon>Pseudomonadota</taxon>
        <taxon>Gammaproteobacteria</taxon>
        <taxon>Pseudomonadales</taxon>
        <taxon>Pseudomonadaceae</taxon>
        <taxon>Pseudomonas</taxon>
    </lineage>
</organism>
<protein>
    <submittedName>
        <fullName evidence="2">Uncharacterized protein</fullName>
    </submittedName>
</protein>
<evidence type="ECO:0000313" key="2">
    <source>
        <dbReference type="EMBL" id="MQT78892.1"/>
    </source>
</evidence>
<gene>
    <name evidence="2" type="ORF">GHN86_02235</name>
    <name evidence="1" type="ORF">GHN94_02540</name>
</gene>
<dbReference type="Proteomes" id="UP000713985">
    <property type="component" value="Unassembled WGS sequence"/>
</dbReference>